<evidence type="ECO:0000313" key="1">
    <source>
        <dbReference type="EMBL" id="APT92899.1"/>
    </source>
</evidence>
<proteinExistence type="predicted"/>
<keyword evidence="2" id="KW-1185">Reference proteome</keyword>
<gene>
    <name evidence="1" type="ORF">CPHO_08370</name>
</gene>
<dbReference type="STRING" id="161895.CPHO_08370"/>
<evidence type="ECO:0000313" key="2">
    <source>
        <dbReference type="Proteomes" id="UP000185491"/>
    </source>
</evidence>
<sequence length="138" mass="15902">MGRKRKSFTKDRRERMRDALLLREKGLSYARIAEEIGVSSSQAYEDVQDALEEITREPAEHVLVLELQRIDRMWEACYKKALGGDINAMAQALKLMSMRLKLNGLERINVRDNTADELQAEKFRIFDAISLEDLGAEE</sequence>
<dbReference type="Pfam" id="PF13384">
    <property type="entry name" value="HTH_23"/>
    <property type="match status" value="1"/>
</dbReference>
<name>A0A1L7D428_9CORY</name>
<organism evidence="1 2">
    <name type="scientific">Corynebacterium phocae</name>
    <dbReference type="NCBI Taxonomy" id="161895"/>
    <lineage>
        <taxon>Bacteria</taxon>
        <taxon>Bacillati</taxon>
        <taxon>Actinomycetota</taxon>
        <taxon>Actinomycetes</taxon>
        <taxon>Mycobacteriales</taxon>
        <taxon>Corynebacteriaceae</taxon>
        <taxon>Corynebacterium</taxon>
    </lineage>
</organism>
<dbReference type="KEGG" id="cpho:CPHO_08370"/>
<accession>A0A1L7D428</accession>
<dbReference type="RefSeq" id="WP_075734875.1">
    <property type="nucleotide sequence ID" value="NZ_CP009249.1"/>
</dbReference>
<protein>
    <submittedName>
        <fullName evidence="1">Uncharacterized protein</fullName>
    </submittedName>
</protein>
<dbReference type="EMBL" id="CP009249">
    <property type="protein sequence ID" value="APT92899.1"/>
    <property type="molecule type" value="Genomic_DNA"/>
</dbReference>
<reference evidence="1 2" key="1">
    <citation type="submission" date="2014-08" db="EMBL/GenBank/DDBJ databases">
        <title>Complete genome sequence of Corynebacterium phocae M408/89/1(T)(=DSM 44612(T)), isolated from the common seal (Phoca vitulina).</title>
        <authorList>
            <person name="Ruckert C."/>
            <person name="Albersmeier A."/>
            <person name="Winkler A."/>
            <person name="Kalinowski J."/>
        </authorList>
    </citation>
    <scope>NUCLEOTIDE SEQUENCE [LARGE SCALE GENOMIC DNA]</scope>
    <source>
        <strain evidence="1 2">M408/89/1</strain>
    </source>
</reference>
<dbReference type="Proteomes" id="UP000185491">
    <property type="component" value="Chromosome"/>
</dbReference>
<dbReference type="AlphaFoldDB" id="A0A1L7D428"/>